<evidence type="ECO:0000256" key="2">
    <source>
        <dbReference type="RuleBase" id="RU003452"/>
    </source>
</evidence>
<dbReference type="PRINTS" id="PR01543">
    <property type="entry name" value="ANATRNSFRASE"/>
</dbReference>
<dbReference type="PANTHER" id="PTHR11786">
    <property type="entry name" value="N-HYDROXYARYLAMINE O-ACETYLTRANSFERASE"/>
    <property type="match status" value="1"/>
</dbReference>
<dbReference type="Proteomes" id="UP001468345">
    <property type="component" value="Chromosome"/>
</dbReference>
<dbReference type="InterPro" id="IPR001447">
    <property type="entry name" value="Arylamine_N-AcTrfase"/>
</dbReference>
<gene>
    <name evidence="3" type="ORF">SHJJP9002_001015</name>
</gene>
<protein>
    <submittedName>
        <fullName evidence="3">Arylamine N-acetyltransferase</fullName>
    </submittedName>
</protein>
<dbReference type="InterPro" id="IPR053710">
    <property type="entry name" value="Arylamine_NAT_domain_sf"/>
</dbReference>
<evidence type="ECO:0000313" key="3">
    <source>
        <dbReference type="EMBL" id="WZG09072.1"/>
    </source>
</evidence>
<dbReference type="Pfam" id="PF00797">
    <property type="entry name" value="Acetyltransf_2"/>
    <property type="match status" value="1"/>
</dbReference>
<dbReference type="PANTHER" id="PTHR11786:SF0">
    <property type="entry name" value="ARYLAMINE N-ACETYLTRANSFERASE 4-RELATED"/>
    <property type="match status" value="1"/>
</dbReference>
<comment type="similarity">
    <text evidence="1 2">Belongs to the arylamine N-acetyltransferase family.</text>
</comment>
<reference evidence="3 4" key="1">
    <citation type="journal article" date="2024" name="ISME J.">
        <title>Staphylococcus epidermidis bacteriocin A37 kills natural competitors with a unique mechanism of action.</title>
        <authorList>
            <person name="Puls J.S."/>
            <person name="Winnerling B."/>
            <person name="Power J.J."/>
            <person name="Kruger A.M."/>
            <person name="Brajtenbach D."/>
            <person name="Johnson M."/>
            <person name="Bilici K."/>
            <person name="Camus L."/>
            <person name="Fliesswasser T."/>
            <person name="Schneider T."/>
            <person name="Sahl H.G."/>
            <person name="Ghosal D."/>
            <person name="Kubitscheck U."/>
            <person name="Heilbronner S."/>
            <person name="Grein F."/>
        </authorList>
    </citation>
    <scope>NUCLEOTIDE SEQUENCE [LARGE SCALE GENOMIC DNA]</scope>
    <source>
        <strain evidence="3 4">SCK7</strain>
    </source>
</reference>
<evidence type="ECO:0000313" key="4">
    <source>
        <dbReference type="Proteomes" id="UP001468345"/>
    </source>
</evidence>
<accession>A0ABZ2WAC4</accession>
<proteinExistence type="inferred from homology"/>
<keyword evidence="4" id="KW-1185">Reference proteome</keyword>
<sequence length="258" mass="30383">MNFDNLDQYINLDSISKTDLINLNEIIRKFTLSVPFENINVQNNMQLALNDQSMIRKITVENRGGFCYENNHLFKNYLRSKGFNNYIISGKINTPFGYWSRDGSHMSVITVIKGNKYVTDVGFGDLPMVSIPLTEDKIVEDINGKYKAKYINDKEFDLMKFNEDDEVWEILYRATDIEKNLEDFKDNIEYNRFDPNSIFVKKLIITQIKLYGRVTMTEKNLTITRNKEKTKLGIDKNNYKKYLNEYFNIKGIEINTFK</sequence>
<dbReference type="InterPro" id="IPR038765">
    <property type="entry name" value="Papain-like_cys_pep_sf"/>
</dbReference>
<dbReference type="EMBL" id="CP133006">
    <property type="protein sequence ID" value="WZG09072.1"/>
    <property type="molecule type" value="Genomic_DNA"/>
</dbReference>
<name>A0ABZ2WAC4_9STAP</name>
<dbReference type="RefSeq" id="WP_069823757.1">
    <property type="nucleotide sequence ID" value="NZ_CP133006.1"/>
</dbReference>
<evidence type="ECO:0000256" key="1">
    <source>
        <dbReference type="ARBA" id="ARBA00006547"/>
    </source>
</evidence>
<dbReference type="SUPFAM" id="SSF54001">
    <property type="entry name" value="Cysteine proteinases"/>
    <property type="match status" value="1"/>
</dbReference>
<dbReference type="Gene3D" id="3.30.2140.20">
    <property type="match status" value="1"/>
</dbReference>
<organism evidence="3 4">
    <name type="scientific">Staphylococcus casei</name>
    <dbReference type="NCBI Taxonomy" id="201828"/>
    <lineage>
        <taxon>Bacteria</taxon>
        <taxon>Bacillati</taxon>
        <taxon>Bacillota</taxon>
        <taxon>Bacilli</taxon>
        <taxon>Bacillales</taxon>
        <taxon>Staphylococcaceae</taxon>
        <taxon>Staphylococcus</taxon>
    </lineage>
</organism>